<feature type="transmembrane region" description="Helical" evidence="7">
    <location>
        <begin position="197"/>
        <end position="219"/>
    </location>
</feature>
<sequence>MKRLSLVEPVVALYAFSSFLIYPLVQQYVYRRLWQQLTNTTYPISGNTSRCAANSSSNHSVFQQEVQRQASLFSLYSELLSTVPSLVVTLMLVAYSDRGGRKITIIMPLVGTLIYTLAFLTVSYFELNIYLLIASSLLSSLFGGLGTFLGGCFAYIADLCEDGHQKTLRMAGLDMMIGLLSGVAAISTGYFLRAAGFNWPFLTSALCQCLILLYAIFILEETVKKAPTDSVVLDGPPQHSAIKQMLFGVYYMFARASSRCRNVLALLMTIFTSFSFAYVGGISLLTLYELNEPLCWSEILIGYGSALSTTVFLVSFVGVSALTYCGVPQLLIVLLGILSVASGMVLAAFAKTTLLMFIVRIPMLLSIMPFPVLRSMISKIISKSEQGALFAFLSFLESLTNNVSSAVFNSVYAATVAWYPGFVFLLSAGLCAIPLFVLGVVGLIGTDVAKEDRSPEPSVSDDDNAIEELNENNPLIS</sequence>
<dbReference type="OrthoDB" id="3026777at2759"/>
<evidence type="ECO:0000313" key="8">
    <source>
        <dbReference type="Ensembl" id="ENSSPAP00000023066.1"/>
    </source>
</evidence>
<accession>A0A3B5ARJ7</accession>
<dbReference type="GeneID" id="103365240"/>
<protein>
    <submittedName>
        <fullName evidence="8 10">Solute carrier family 46 member 3</fullName>
    </submittedName>
</protein>
<feature type="transmembrane region" description="Helical" evidence="7">
    <location>
        <begin position="389"/>
        <end position="412"/>
    </location>
</feature>
<dbReference type="PANTHER" id="PTHR23507:SF32">
    <property type="entry name" value="SI:DKEY-5G14.1"/>
    <property type="match status" value="1"/>
</dbReference>
<evidence type="ECO:0000256" key="5">
    <source>
        <dbReference type="ARBA" id="ARBA00038227"/>
    </source>
</evidence>
<evidence type="ECO:0000313" key="9">
    <source>
        <dbReference type="Proteomes" id="UP000694891"/>
    </source>
</evidence>
<evidence type="ECO:0000313" key="11">
    <source>
        <dbReference type="RefSeq" id="XP_008290855.1"/>
    </source>
</evidence>
<feature type="transmembrane region" description="Helical" evidence="7">
    <location>
        <begin position="105"/>
        <end position="125"/>
    </location>
</feature>
<feature type="transmembrane region" description="Helical" evidence="7">
    <location>
        <begin position="168"/>
        <end position="191"/>
    </location>
</feature>
<dbReference type="GO" id="GO:0034486">
    <property type="term" value="P:vacuolar transmembrane transport"/>
    <property type="evidence" value="ECO:0007669"/>
    <property type="project" value="TreeGrafter"/>
</dbReference>
<dbReference type="Pfam" id="PF07690">
    <property type="entry name" value="MFS_1"/>
    <property type="match status" value="1"/>
</dbReference>
<dbReference type="Proteomes" id="UP000694891">
    <property type="component" value="Unplaced"/>
</dbReference>
<keyword evidence="4 7" id="KW-0472">Membrane</keyword>
<feature type="compositionally biased region" description="Acidic residues" evidence="6">
    <location>
        <begin position="459"/>
        <end position="470"/>
    </location>
</feature>
<keyword evidence="9" id="KW-1185">Reference proteome</keyword>
<feature type="transmembrane region" description="Helical" evidence="7">
    <location>
        <begin position="73"/>
        <end position="93"/>
    </location>
</feature>
<gene>
    <name evidence="8" type="primary">SLC46A3</name>
    <name evidence="10 11" type="synonym">slc46a3</name>
</gene>
<feature type="transmembrane region" description="Helical" evidence="7">
    <location>
        <begin position="300"/>
        <end position="323"/>
    </location>
</feature>
<feature type="transmembrane region" description="Helical" evidence="7">
    <location>
        <begin position="355"/>
        <end position="377"/>
    </location>
</feature>
<evidence type="ECO:0000256" key="2">
    <source>
        <dbReference type="ARBA" id="ARBA00022692"/>
    </source>
</evidence>
<keyword evidence="2 7" id="KW-0812">Transmembrane</keyword>
<dbReference type="STRING" id="144197.ENSSPAP00000023066"/>
<feature type="transmembrane region" description="Helical" evidence="7">
    <location>
        <begin position="330"/>
        <end position="349"/>
    </location>
</feature>
<organism evidence="8">
    <name type="scientific">Stegastes partitus</name>
    <name type="common">bicolor damselfish</name>
    <dbReference type="NCBI Taxonomy" id="144197"/>
    <lineage>
        <taxon>Eukaryota</taxon>
        <taxon>Metazoa</taxon>
        <taxon>Chordata</taxon>
        <taxon>Craniata</taxon>
        <taxon>Vertebrata</taxon>
        <taxon>Euteleostomi</taxon>
        <taxon>Actinopterygii</taxon>
        <taxon>Neopterygii</taxon>
        <taxon>Teleostei</taxon>
        <taxon>Neoteleostei</taxon>
        <taxon>Acanthomorphata</taxon>
        <taxon>Ovalentaria</taxon>
        <taxon>Pomacentridae</taxon>
        <taxon>Stegastes</taxon>
    </lineage>
</organism>
<dbReference type="InterPro" id="IPR011701">
    <property type="entry name" value="MFS"/>
</dbReference>
<feature type="transmembrane region" description="Helical" evidence="7">
    <location>
        <begin position="263"/>
        <end position="288"/>
    </location>
</feature>
<reference evidence="10 11" key="2">
    <citation type="submission" date="2025-04" db="UniProtKB">
        <authorList>
            <consortium name="RefSeq"/>
        </authorList>
    </citation>
    <scope>IDENTIFICATION</scope>
</reference>
<dbReference type="GeneTree" id="ENSGT00950000183096"/>
<comment type="similarity">
    <text evidence="5">Belongs to the major facilitator superfamily. SLC46A family.</text>
</comment>
<evidence type="ECO:0000313" key="10">
    <source>
        <dbReference type="RefSeq" id="XP_008290854.1"/>
    </source>
</evidence>
<comment type="subcellular location">
    <subcellularLocation>
        <location evidence="1">Membrane</location>
        <topology evidence="1">Multi-pass membrane protein</topology>
    </subcellularLocation>
</comment>
<evidence type="ECO:0000256" key="6">
    <source>
        <dbReference type="SAM" id="MobiDB-lite"/>
    </source>
</evidence>
<feature type="transmembrane region" description="Helical" evidence="7">
    <location>
        <begin position="131"/>
        <end position="156"/>
    </location>
</feature>
<evidence type="ECO:0000256" key="7">
    <source>
        <dbReference type="SAM" id="Phobius"/>
    </source>
</evidence>
<dbReference type="Ensembl" id="ENSSPAT00000023441.1">
    <property type="protein sequence ID" value="ENSSPAP00000023066.1"/>
    <property type="gene ID" value="ENSSPAG00000017425.1"/>
</dbReference>
<dbReference type="GO" id="GO:0022857">
    <property type="term" value="F:transmembrane transporter activity"/>
    <property type="evidence" value="ECO:0007669"/>
    <property type="project" value="InterPro"/>
</dbReference>
<dbReference type="RefSeq" id="XP_008290854.1">
    <property type="nucleotide sequence ID" value="XM_008292632.1"/>
</dbReference>
<dbReference type="AlphaFoldDB" id="A0A3B5ARJ7"/>
<dbReference type="RefSeq" id="XP_008290855.1">
    <property type="nucleotide sequence ID" value="XM_008292633.1"/>
</dbReference>
<dbReference type="PANTHER" id="PTHR23507">
    <property type="entry name" value="ZGC:174356"/>
    <property type="match status" value="1"/>
</dbReference>
<reference evidence="8" key="1">
    <citation type="submission" date="2023-09" db="UniProtKB">
        <authorList>
            <consortium name="Ensembl"/>
        </authorList>
    </citation>
    <scope>IDENTIFICATION</scope>
</reference>
<feature type="transmembrane region" description="Helical" evidence="7">
    <location>
        <begin position="418"/>
        <end position="444"/>
    </location>
</feature>
<evidence type="ECO:0000256" key="1">
    <source>
        <dbReference type="ARBA" id="ARBA00004141"/>
    </source>
</evidence>
<proteinExistence type="inferred from homology"/>
<evidence type="ECO:0000256" key="4">
    <source>
        <dbReference type="ARBA" id="ARBA00023136"/>
    </source>
</evidence>
<dbReference type="GO" id="GO:0005765">
    <property type="term" value="C:lysosomal membrane"/>
    <property type="evidence" value="ECO:0007669"/>
    <property type="project" value="TreeGrafter"/>
</dbReference>
<name>A0A3B5ARJ7_9TELE</name>
<dbReference type="Gene3D" id="1.20.1250.20">
    <property type="entry name" value="MFS general substrate transporter like domains"/>
    <property type="match status" value="1"/>
</dbReference>
<dbReference type="InterPro" id="IPR036259">
    <property type="entry name" value="MFS_trans_sf"/>
</dbReference>
<keyword evidence="3 7" id="KW-1133">Transmembrane helix</keyword>
<feature type="region of interest" description="Disordered" evidence="6">
    <location>
        <begin position="451"/>
        <end position="477"/>
    </location>
</feature>
<evidence type="ECO:0000256" key="3">
    <source>
        <dbReference type="ARBA" id="ARBA00022989"/>
    </source>
</evidence>
<feature type="transmembrane region" description="Helical" evidence="7">
    <location>
        <begin position="7"/>
        <end position="25"/>
    </location>
</feature>
<dbReference type="SUPFAM" id="SSF103473">
    <property type="entry name" value="MFS general substrate transporter"/>
    <property type="match status" value="1"/>
</dbReference>